<dbReference type="InterPro" id="IPR009057">
    <property type="entry name" value="Homeodomain-like_sf"/>
</dbReference>
<gene>
    <name evidence="7" type="ORF">D3878_18625</name>
</gene>
<dbReference type="GO" id="GO:0000976">
    <property type="term" value="F:transcription cis-regulatory region binding"/>
    <property type="evidence" value="ECO:0007669"/>
    <property type="project" value="TreeGrafter"/>
</dbReference>
<reference evidence="8" key="1">
    <citation type="submission" date="2018-09" db="EMBL/GenBank/DDBJ databases">
        <authorList>
            <person name="Zhu H."/>
        </authorList>
    </citation>
    <scope>NUCLEOTIDE SEQUENCE [LARGE SCALE GENOMIC DNA]</scope>
    <source>
        <strain evidence="8">K1S02-23</strain>
    </source>
</reference>
<keyword evidence="3 5" id="KW-0238">DNA-binding</keyword>
<protein>
    <submittedName>
        <fullName evidence="7">TetR family transcriptional regulator</fullName>
    </submittedName>
</protein>
<dbReference type="GO" id="GO:0003700">
    <property type="term" value="F:DNA-binding transcription factor activity"/>
    <property type="evidence" value="ECO:0007669"/>
    <property type="project" value="TreeGrafter"/>
</dbReference>
<evidence type="ECO:0000313" key="7">
    <source>
        <dbReference type="EMBL" id="RJG03358.1"/>
    </source>
</evidence>
<dbReference type="Proteomes" id="UP000266327">
    <property type="component" value="Unassembled WGS sequence"/>
</dbReference>
<dbReference type="SUPFAM" id="SSF46689">
    <property type="entry name" value="Homeodomain-like"/>
    <property type="match status" value="1"/>
</dbReference>
<dbReference type="RefSeq" id="WP_119786853.1">
    <property type="nucleotide sequence ID" value="NZ_QYUQ01000002.1"/>
</dbReference>
<keyword evidence="2" id="KW-0805">Transcription regulation</keyword>
<comment type="caution">
    <text evidence="7">The sequence shown here is derived from an EMBL/GenBank/DDBJ whole genome shotgun (WGS) entry which is preliminary data.</text>
</comment>
<feature type="domain" description="HTH tetR-type" evidence="6">
    <location>
        <begin position="8"/>
        <end position="68"/>
    </location>
</feature>
<evidence type="ECO:0000256" key="1">
    <source>
        <dbReference type="ARBA" id="ARBA00022491"/>
    </source>
</evidence>
<dbReference type="InterPro" id="IPR036271">
    <property type="entry name" value="Tet_transcr_reg_TetR-rel_C_sf"/>
</dbReference>
<evidence type="ECO:0000256" key="2">
    <source>
        <dbReference type="ARBA" id="ARBA00023015"/>
    </source>
</evidence>
<dbReference type="PANTHER" id="PTHR30055">
    <property type="entry name" value="HTH-TYPE TRANSCRIPTIONAL REGULATOR RUTR"/>
    <property type="match status" value="1"/>
</dbReference>
<sequence length="192" mass="21678">MPRIVDHDQRRAELAKAARAIVASEGIEALTIARVAEATGYSTGVVNHYFSNKRQMLLHTYISTVEQAQARLEAQLARSSLDLDACLKAFLPIDEEQQHEWLLWFAFWGMAITDQELAMAQRRGLRGAQDLFQRIFKEQARQGLLPASVDCDFLAHHCVALINGIAIQAVFDLQEWPPHRQLSFIKKALGLI</sequence>
<dbReference type="OrthoDB" id="7618612at2"/>
<dbReference type="Pfam" id="PF00440">
    <property type="entry name" value="TetR_N"/>
    <property type="match status" value="1"/>
</dbReference>
<evidence type="ECO:0000256" key="3">
    <source>
        <dbReference type="ARBA" id="ARBA00023125"/>
    </source>
</evidence>
<dbReference type="SUPFAM" id="SSF48498">
    <property type="entry name" value="Tetracyclin repressor-like, C-terminal domain"/>
    <property type="match status" value="1"/>
</dbReference>
<dbReference type="PANTHER" id="PTHR30055:SF234">
    <property type="entry name" value="HTH-TYPE TRANSCRIPTIONAL REGULATOR BETI"/>
    <property type="match status" value="1"/>
</dbReference>
<keyword evidence="4" id="KW-0804">Transcription</keyword>
<evidence type="ECO:0000259" key="6">
    <source>
        <dbReference type="PROSITE" id="PS50977"/>
    </source>
</evidence>
<dbReference type="InterPro" id="IPR039538">
    <property type="entry name" value="BetI_C"/>
</dbReference>
<keyword evidence="1" id="KW-0678">Repressor</keyword>
<dbReference type="EMBL" id="QYUQ01000002">
    <property type="protein sequence ID" value="RJG03358.1"/>
    <property type="molecule type" value="Genomic_DNA"/>
</dbReference>
<feature type="DNA-binding region" description="H-T-H motif" evidence="5">
    <location>
        <begin position="31"/>
        <end position="50"/>
    </location>
</feature>
<evidence type="ECO:0000256" key="4">
    <source>
        <dbReference type="ARBA" id="ARBA00023163"/>
    </source>
</evidence>
<dbReference type="InterPro" id="IPR001647">
    <property type="entry name" value="HTH_TetR"/>
</dbReference>
<dbReference type="Pfam" id="PF13977">
    <property type="entry name" value="TetR_C_6"/>
    <property type="match status" value="1"/>
</dbReference>
<dbReference type="Gene3D" id="1.10.357.10">
    <property type="entry name" value="Tetracycline Repressor, domain 2"/>
    <property type="match status" value="1"/>
</dbReference>
<dbReference type="AlphaFoldDB" id="A0A3A3G4F8"/>
<proteinExistence type="predicted"/>
<keyword evidence="8" id="KW-1185">Reference proteome</keyword>
<dbReference type="PROSITE" id="PS50977">
    <property type="entry name" value="HTH_TETR_2"/>
    <property type="match status" value="1"/>
</dbReference>
<evidence type="ECO:0000256" key="5">
    <source>
        <dbReference type="PROSITE-ProRule" id="PRU00335"/>
    </source>
</evidence>
<accession>A0A3A3G4F8</accession>
<evidence type="ECO:0000313" key="8">
    <source>
        <dbReference type="Proteomes" id="UP000266327"/>
    </source>
</evidence>
<name>A0A3A3G4F8_9BURK</name>
<organism evidence="7 8">
    <name type="scientific">Noviherbaspirillum sedimenti</name>
    <dbReference type="NCBI Taxonomy" id="2320865"/>
    <lineage>
        <taxon>Bacteria</taxon>
        <taxon>Pseudomonadati</taxon>
        <taxon>Pseudomonadota</taxon>
        <taxon>Betaproteobacteria</taxon>
        <taxon>Burkholderiales</taxon>
        <taxon>Oxalobacteraceae</taxon>
        <taxon>Noviherbaspirillum</taxon>
    </lineage>
</organism>
<dbReference type="InterPro" id="IPR050109">
    <property type="entry name" value="HTH-type_TetR-like_transc_reg"/>
</dbReference>